<keyword evidence="4 5" id="KW-0206">Cytoskeleton</keyword>
<evidence type="ECO:0000313" key="7">
    <source>
        <dbReference type="EMBL" id="AFZ79632.1"/>
    </source>
</evidence>
<feature type="domain" description="Gamma tubulin complex component protein N-terminal" evidence="6">
    <location>
        <begin position="2"/>
        <end position="353"/>
    </location>
</feature>
<dbReference type="GO" id="GO:0000922">
    <property type="term" value="C:spindle pole"/>
    <property type="evidence" value="ECO:0007669"/>
    <property type="project" value="InterPro"/>
</dbReference>
<keyword evidence="2 5" id="KW-0963">Cytoplasm</keyword>
<evidence type="ECO:0000256" key="4">
    <source>
        <dbReference type="ARBA" id="ARBA00023212"/>
    </source>
</evidence>
<dbReference type="OrthoDB" id="78652at2759"/>
<protein>
    <recommendedName>
        <fullName evidence="5">Spindle pole body component</fullName>
    </recommendedName>
</protein>
<evidence type="ECO:0000256" key="5">
    <source>
        <dbReference type="RuleBase" id="RU363050"/>
    </source>
</evidence>
<dbReference type="GeneID" id="15806840"/>
<evidence type="ECO:0000256" key="3">
    <source>
        <dbReference type="ARBA" id="ARBA00022701"/>
    </source>
</evidence>
<dbReference type="GO" id="GO:0043015">
    <property type="term" value="F:gamma-tubulin binding"/>
    <property type="evidence" value="ECO:0007669"/>
    <property type="project" value="InterPro"/>
</dbReference>
<comment type="subcellular location">
    <subcellularLocation>
        <location evidence="1 5">Cytoplasm</location>
        <location evidence="1 5">Cytoskeleton</location>
        <location evidence="1 5">Microtubule organizing center</location>
    </subcellularLocation>
</comment>
<dbReference type="EMBL" id="CP001669">
    <property type="protein sequence ID" value="AFZ79632.1"/>
    <property type="molecule type" value="Genomic_DNA"/>
</dbReference>
<name>L0AVJ2_THEEQ</name>
<dbReference type="GO" id="GO:0000930">
    <property type="term" value="C:gamma-tubulin complex"/>
    <property type="evidence" value="ECO:0007669"/>
    <property type="project" value="TreeGrafter"/>
</dbReference>
<dbReference type="GO" id="GO:0051225">
    <property type="term" value="P:spindle assembly"/>
    <property type="evidence" value="ECO:0007669"/>
    <property type="project" value="TreeGrafter"/>
</dbReference>
<dbReference type="GO" id="GO:0031122">
    <property type="term" value="P:cytoplasmic microtubule organization"/>
    <property type="evidence" value="ECO:0007669"/>
    <property type="project" value="TreeGrafter"/>
</dbReference>
<sequence>MLHDILLALSGHSGDIIVKCVEPFVGFAVSSEFSLAYSEVDIINSIVKTGWQYKCIKRFCRRVKRSEYFLLVKNLFASDNSEESLDANPSTHIVPSKKIGYYGYYINAMCTGIEKYLEEYLDHLISIENTLISDPTLPLSTFSILMCNQKEIINTLTKIITDYEVLMNVRNPNISPEDLIHSTEIWDTLVDKSTNDIAENVYRNITLCCMEAFKMQLKAWICYGQLLDPHGEFIISKRKIMYGKGLDTDISMYESFYNDTSSEGCEFEWDFRFYIKLPKGCNWGVCSYESAKTILFIGKAVRMLIRKYHNENDLEMSASSLLFDDWNEACTNIYSFSSAIDRYREHVSSMFWTYINESYNFEDMLNLFRNVYLMGHDALFSDFLKRGWNCMLKEYTFENFNKLKTLGWKYASYLINTDSFYNYNTLQRDIGTMLSEGLYRGDTMYSSVASTLLKDELECHGPSIKNMSTLKFRAESDISRDIMRLATSITACSDMQEIVPESPCIYSQFDLCHYVNHFDLKSSQFIDYGSVRRRADGCFLICSYSTLPAPSGIWLEEIIYISNGFETNITVNVDDIHEELTFSIILQSKVDPKVLRDSFLYCKQQPKIDDCLSITFTVSPFEFLNVKRAKIHGEISLGYRGIENTWGKEILTNISDTVQISSADMTLPILFGTLCLPISIKFLKRRLSVKILHEENEMNFYAGALDTTQMLTLDSGNAFIGLLSDLKGASIRIVEWYFYGALAKYDMLPYYETTSFINTSADLSRFHDFSRVGLNEWMYIGFSYKYKWPFSVFITLNRYNSLFQYLLLIRRCVYGLEDLCLINTSMRLLASDKDPERMDSLRLLRKLCLMRARFHIHIKKIMINLHQDIIDVSHRKLHFYIESNSDFQKIKKAHEDHLDHIARFVLKLLIFSCSNCFIKSEQAVKSLLQCIDICFKFTALYQDITADLESLSTKRIGTTSQLLDTCG</sequence>
<dbReference type="InterPro" id="IPR007259">
    <property type="entry name" value="GCP"/>
</dbReference>
<dbReference type="RefSeq" id="XP_004829298.1">
    <property type="nucleotide sequence ID" value="XM_004829241.1"/>
</dbReference>
<dbReference type="Gene3D" id="1.20.120.1900">
    <property type="entry name" value="Gamma-tubulin complex, C-terminal domain"/>
    <property type="match status" value="1"/>
</dbReference>
<dbReference type="AlphaFoldDB" id="L0AVJ2"/>
<evidence type="ECO:0000313" key="8">
    <source>
        <dbReference type="Proteomes" id="UP000031512"/>
    </source>
</evidence>
<dbReference type="InterPro" id="IPR041470">
    <property type="entry name" value="GCP_N"/>
</dbReference>
<dbReference type="eggNOG" id="KOG2065">
    <property type="taxonomic scope" value="Eukaryota"/>
</dbReference>
<keyword evidence="3 5" id="KW-0493">Microtubule</keyword>
<evidence type="ECO:0000259" key="6">
    <source>
        <dbReference type="Pfam" id="PF17681"/>
    </source>
</evidence>
<gene>
    <name evidence="7" type="ORF">BEWA_024810</name>
</gene>
<dbReference type="Proteomes" id="UP000031512">
    <property type="component" value="Chromosome 1"/>
</dbReference>
<dbReference type="STRING" id="1537102.L0AVJ2"/>
<accession>L0AVJ2</accession>
<dbReference type="GO" id="GO:0051321">
    <property type="term" value="P:meiotic cell cycle"/>
    <property type="evidence" value="ECO:0007669"/>
    <property type="project" value="TreeGrafter"/>
</dbReference>
<keyword evidence="8" id="KW-1185">Reference proteome</keyword>
<organism evidence="7 8">
    <name type="scientific">Theileria equi strain WA</name>
    <dbReference type="NCBI Taxonomy" id="1537102"/>
    <lineage>
        <taxon>Eukaryota</taxon>
        <taxon>Sar</taxon>
        <taxon>Alveolata</taxon>
        <taxon>Apicomplexa</taxon>
        <taxon>Aconoidasida</taxon>
        <taxon>Piroplasmida</taxon>
        <taxon>Theileriidae</taxon>
        <taxon>Theileria</taxon>
    </lineage>
</organism>
<dbReference type="GO" id="GO:0000278">
    <property type="term" value="P:mitotic cell cycle"/>
    <property type="evidence" value="ECO:0007669"/>
    <property type="project" value="TreeGrafter"/>
</dbReference>
<dbReference type="GO" id="GO:0007020">
    <property type="term" value="P:microtubule nucleation"/>
    <property type="evidence" value="ECO:0007669"/>
    <property type="project" value="InterPro"/>
</dbReference>
<evidence type="ECO:0000256" key="2">
    <source>
        <dbReference type="ARBA" id="ARBA00022490"/>
    </source>
</evidence>
<reference evidence="7 8" key="1">
    <citation type="journal article" date="2012" name="BMC Genomics">
        <title>Comparative genomic analysis and phylogenetic position of Theileria equi.</title>
        <authorList>
            <person name="Kappmeyer L.S."/>
            <person name="Thiagarajan M."/>
            <person name="Herndon D.R."/>
            <person name="Ramsay J.D."/>
            <person name="Caler E."/>
            <person name="Djikeng A."/>
            <person name="Gillespie J.J."/>
            <person name="Lau A.O."/>
            <person name="Roalson E.H."/>
            <person name="Silva J.C."/>
            <person name="Silva M.G."/>
            <person name="Suarez C.E."/>
            <person name="Ueti M.W."/>
            <person name="Nene V.M."/>
            <person name="Mealey R.H."/>
            <person name="Knowles D.P."/>
            <person name="Brayton K.A."/>
        </authorList>
    </citation>
    <scope>NUCLEOTIDE SEQUENCE [LARGE SCALE GENOMIC DNA]</scope>
    <source>
        <strain evidence="7 8">WA</strain>
    </source>
</reference>
<dbReference type="GO" id="GO:0051011">
    <property type="term" value="F:microtubule minus-end binding"/>
    <property type="evidence" value="ECO:0007669"/>
    <property type="project" value="TreeGrafter"/>
</dbReference>
<dbReference type="InterPro" id="IPR042241">
    <property type="entry name" value="GCP_C_sf"/>
</dbReference>
<proteinExistence type="inferred from homology"/>
<dbReference type="PANTHER" id="PTHR19302">
    <property type="entry name" value="GAMMA TUBULIN COMPLEX PROTEIN"/>
    <property type="match status" value="1"/>
</dbReference>
<dbReference type="KEGG" id="beq:BEWA_024810"/>
<comment type="similarity">
    <text evidence="5">Belongs to the TUBGCP family.</text>
</comment>
<evidence type="ECO:0000256" key="1">
    <source>
        <dbReference type="ARBA" id="ARBA00004267"/>
    </source>
</evidence>
<dbReference type="Pfam" id="PF17681">
    <property type="entry name" value="GCP_N_terminal"/>
    <property type="match status" value="1"/>
</dbReference>
<dbReference type="GO" id="GO:0005874">
    <property type="term" value="C:microtubule"/>
    <property type="evidence" value="ECO:0007669"/>
    <property type="project" value="UniProtKB-KW"/>
</dbReference>
<dbReference type="PANTHER" id="PTHR19302:SF27">
    <property type="entry name" value="GAMMA-TUBULIN COMPLEX COMPONENT 4"/>
    <property type="match status" value="1"/>
</dbReference>
<dbReference type="VEuPathDB" id="PiroplasmaDB:BEWA_024810"/>